<comment type="caution">
    <text evidence="1">The sequence shown here is derived from an EMBL/GenBank/DDBJ whole genome shotgun (WGS) entry which is preliminary data.</text>
</comment>
<evidence type="ECO:0000313" key="1">
    <source>
        <dbReference type="EMBL" id="EGQ26723.1"/>
    </source>
</evidence>
<dbReference type="RefSeq" id="WP_009766131.1">
    <property type="nucleotide sequence ID" value="NZ_GL982997.1"/>
</dbReference>
<accession>F9DR34</accession>
<sequence>MNPTIKEQLLAIRDSGETNMFDVPVVMAIAFREGYTELLTYIENHKLDYVHFILTGEEKN</sequence>
<dbReference type="eggNOG" id="ENOG50331XX">
    <property type="taxonomic scope" value="Bacteria"/>
</dbReference>
<organism evidence="1 2">
    <name type="scientific">Sporosarcina newyorkensis 2681</name>
    <dbReference type="NCBI Taxonomy" id="1027292"/>
    <lineage>
        <taxon>Bacteria</taxon>
        <taxon>Bacillati</taxon>
        <taxon>Bacillota</taxon>
        <taxon>Bacilli</taxon>
        <taxon>Bacillales</taxon>
        <taxon>Caryophanaceae</taxon>
        <taxon>Sporosarcina</taxon>
    </lineage>
</organism>
<name>F9DR34_9BACL</name>
<reference evidence="1 2" key="1">
    <citation type="submission" date="2011-04" db="EMBL/GenBank/DDBJ databases">
        <authorList>
            <person name="Muzny D."/>
            <person name="Qin X."/>
            <person name="Deng J."/>
            <person name="Jiang H."/>
            <person name="Liu Y."/>
            <person name="Qu J."/>
            <person name="Song X.-Z."/>
            <person name="Zhang L."/>
            <person name="Thornton R."/>
            <person name="Coyle M."/>
            <person name="Francisco L."/>
            <person name="Jackson L."/>
            <person name="Javaid M."/>
            <person name="Korchina V."/>
            <person name="Kovar C."/>
            <person name="Mata R."/>
            <person name="Mathew T."/>
            <person name="Ngo R."/>
            <person name="Nguyen L."/>
            <person name="Nguyen N."/>
            <person name="Okwuonu G."/>
            <person name="Ongeri F."/>
            <person name="Pham C."/>
            <person name="Simmons D."/>
            <person name="Wilczek-Boney K."/>
            <person name="Hale W."/>
            <person name="Jakkamsetti A."/>
            <person name="Pham P."/>
            <person name="Ruth R."/>
            <person name="San Lucas F."/>
            <person name="Warren J."/>
            <person name="Zhang J."/>
            <person name="Zhao Z."/>
            <person name="Zhou C."/>
            <person name="Zhu D."/>
            <person name="Lee S."/>
            <person name="Bess C."/>
            <person name="Blankenburg K."/>
            <person name="Forbes L."/>
            <person name="Fu Q."/>
            <person name="Gubbala S."/>
            <person name="Hirani K."/>
            <person name="Jayaseelan J.C."/>
            <person name="Lara F."/>
            <person name="Munidasa M."/>
            <person name="Palculict T."/>
            <person name="Patil S."/>
            <person name="Pu L.-L."/>
            <person name="Saada N."/>
            <person name="Tang L."/>
            <person name="Weissenberger G."/>
            <person name="Zhu Y."/>
            <person name="Hemphill L."/>
            <person name="Shang Y."/>
            <person name="Youmans B."/>
            <person name="Ayvaz T."/>
            <person name="Ross M."/>
            <person name="Santibanez J."/>
            <person name="Aqrawi P."/>
            <person name="Gross S."/>
            <person name="Joshi V."/>
            <person name="Fowler G."/>
            <person name="Nazareth L."/>
            <person name="Reid J."/>
            <person name="Worley K."/>
            <person name="Petrosino J."/>
            <person name="Highlander S."/>
            <person name="Gibbs R."/>
        </authorList>
    </citation>
    <scope>NUCLEOTIDE SEQUENCE [LARGE SCALE GENOMIC DNA]</scope>
    <source>
        <strain evidence="1 2">2681</strain>
    </source>
</reference>
<dbReference type="Pfam" id="PF16468">
    <property type="entry name" value="DUF5049"/>
    <property type="match status" value="1"/>
</dbReference>
<dbReference type="Proteomes" id="UP000005316">
    <property type="component" value="Unassembled WGS sequence"/>
</dbReference>
<dbReference type="InterPro" id="IPR032488">
    <property type="entry name" value="DUF5049"/>
</dbReference>
<dbReference type="HOGENOM" id="CLU_204538_0_0_9"/>
<evidence type="ECO:0008006" key="3">
    <source>
        <dbReference type="Google" id="ProtNLM"/>
    </source>
</evidence>
<gene>
    <name evidence="1" type="ORF">HMPREF9372_1264</name>
</gene>
<evidence type="ECO:0000313" key="2">
    <source>
        <dbReference type="Proteomes" id="UP000005316"/>
    </source>
</evidence>
<dbReference type="EMBL" id="AFPZ01000034">
    <property type="protein sequence ID" value="EGQ26723.1"/>
    <property type="molecule type" value="Genomic_DNA"/>
</dbReference>
<protein>
    <recommendedName>
        <fullName evidence="3">DUF5049 domain-containing protein</fullName>
    </recommendedName>
</protein>
<dbReference type="AlphaFoldDB" id="F9DR34"/>
<dbReference type="OrthoDB" id="1701913at2"/>
<proteinExistence type="predicted"/>